<dbReference type="Proteomes" id="UP000271241">
    <property type="component" value="Unassembled WGS sequence"/>
</dbReference>
<evidence type="ECO:0000256" key="6">
    <source>
        <dbReference type="PROSITE-ProRule" id="PRU01052"/>
    </source>
</evidence>
<reference evidence="9" key="1">
    <citation type="journal article" date="2018" name="Nat. Microbiol.">
        <title>Leveraging single-cell genomics to expand the fungal tree of life.</title>
        <authorList>
            <person name="Ahrendt S.R."/>
            <person name="Quandt C.A."/>
            <person name="Ciobanu D."/>
            <person name="Clum A."/>
            <person name="Salamov A."/>
            <person name="Andreopoulos B."/>
            <person name="Cheng J.F."/>
            <person name="Woyke T."/>
            <person name="Pelin A."/>
            <person name="Henrissat B."/>
            <person name="Reynolds N.K."/>
            <person name="Benny G.L."/>
            <person name="Smith M.E."/>
            <person name="James T.Y."/>
            <person name="Grigoriev I.V."/>
        </authorList>
    </citation>
    <scope>NUCLEOTIDE SEQUENCE [LARGE SCALE GENOMIC DNA]</scope>
    <source>
        <strain evidence="9">RSA 1356</strain>
    </source>
</reference>
<proteinExistence type="inferred from homology"/>
<evidence type="ECO:0000259" key="7">
    <source>
        <dbReference type="PROSITE" id="PS51715"/>
    </source>
</evidence>
<comment type="similarity">
    <text evidence="6">Belongs to the TRAFAC class dynamin-like GTPase superfamily. GB1/RHD3 GTPase family.</text>
</comment>
<keyword evidence="1" id="KW-0547">Nucleotide-binding</keyword>
<keyword evidence="5" id="KW-0472">Membrane</keyword>
<evidence type="ECO:0000313" key="9">
    <source>
        <dbReference type="Proteomes" id="UP000271241"/>
    </source>
</evidence>
<dbReference type="InterPro" id="IPR008803">
    <property type="entry name" value="RHD3/Sey1"/>
</dbReference>
<dbReference type="AlphaFoldDB" id="A0A4P9XHF2"/>
<gene>
    <name evidence="8" type="ORF">THASP1DRAFT_26348</name>
</gene>
<evidence type="ECO:0000313" key="8">
    <source>
        <dbReference type="EMBL" id="RKP05103.1"/>
    </source>
</evidence>
<dbReference type="PANTHER" id="PTHR45923">
    <property type="entry name" value="PROTEIN SEY1"/>
    <property type="match status" value="1"/>
</dbReference>
<dbReference type="GO" id="GO:0003924">
    <property type="term" value="F:GTPase activity"/>
    <property type="evidence" value="ECO:0007669"/>
    <property type="project" value="TreeGrafter"/>
</dbReference>
<keyword evidence="9" id="KW-1185">Reference proteome</keyword>
<evidence type="ECO:0000256" key="2">
    <source>
        <dbReference type="ARBA" id="ARBA00022801"/>
    </source>
</evidence>
<sequence>MHLALLGKRHKTLLLFAIRDHAGNISAKALTKQIRADMRDIWNGLSKPKALEHHSMSDFFERTFVTLPHNIYVPKEFDTAVTQLRTRFTDKLAADYVFKPAYWKLTSAEQLANHLAAAWQSIRNGSVACLEQNVSGSGKEPLLVSHCNATRSDACFPWEHNEAHVRSFHEMATNYAHGKFLEAIKPMQQSIAVEEEEEEVFAAKMMEHCNSAVGKCYVEKWAGYELYTMLTIERKKALDEFQESAQACVLDGTSWMFTRERSRLKHDVSKAFTQLCIKKVAQQHITTSQKQVQDAIEQTMAIMNSKIDAYVKQLNEKTTEIANLNDRVGRRDATIRILKRGR</sequence>
<evidence type="ECO:0000256" key="3">
    <source>
        <dbReference type="ARBA" id="ARBA00022824"/>
    </source>
</evidence>
<dbReference type="Pfam" id="PF05879">
    <property type="entry name" value="RHD3_GTPase"/>
    <property type="match status" value="1"/>
</dbReference>
<evidence type="ECO:0000256" key="4">
    <source>
        <dbReference type="ARBA" id="ARBA00023134"/>
    </source>
</evidence>
<name>A0A4P9XHF2_9FUNG</name>
<dbReference type="PROSITE" id="PS51715">
    <property type="entry name" value="G_GB1_RHD3"/>
    <property type="match status" value="1"/>
</dbReference>
<feature type="domain" description="GB1/RHD3-type G" evidence="7">
    <location>
        <begin position="1"/>
        <end position="102"/>
    </location>
</feature>
<keyword evidence="4" id="KW-0342">GTP-binding</keyword>
<dbReference type="GO" id="GO:0005783">
    <property type="term" value="C:endoplasmic reticulum"/>
    <property type="evidence" value="ECO:0007669"/>
    <property type="project" value="TreeGrafter"/>
</dbReference>
<dbReference type="EMBL" id="KZ993267">
    <property type="protein sequence ID" value="RKP05103.1"/>
    <property type="molecule type" value="Genomic_DNA"/>
</dbReference>
<dbReference type="GO" id="GO:0016320">
    <property type="term" value="P:endoplasmic reticulum membrane fusion"/>
    <property type="evidence" value="ECO:0007669"/>
    <property type="project" value="TreeGrafter"/>
</dbReference>
<dbReference type="PANTHER" id="PTHR45923:SF2">
    <property type="entry name" value="PROTEIN SEY1"/>
    <property type="match status" value="1"/>
</dbReference>
<protein>
    <submittedName>
        <fullName evidence="8">Root hair defective 3 GTP-binding protein-domain-containing protein</fullName>
    </submittedName>
</protein>
<keyword evidence="3" id="KW-0256">Endoplasmic reticulum</keyword>
<accession>A0A4P9XHF2</accession>
<dbReference type="OrthoDB" id="1597724at2759"/>
<dbReference type="InterPro" id="IPR030386">
    <property type="entry name" value="G_GB1_RHD3_dom"/>
</dbReference>
<keyword evidence="2" id="KW-0378">Hydrolase</keyword>
<organism evidence="8 9">
    <name type="scientific">Thamnocephalis sphaerospora</name>
    <dbReference type="NCBI Taxonomy" id="78915"/>
    <lineage>
        <taxon>Eukaryota</taxon>
        <taxon>Fungi</taxon>
        <taxon>Fungi incertae sedis</taxon>
        <taxon>Zoopagomycota</taxon>
        <taxon>Zoopagomycotina</taxon>
        <taxon>Zoopagomycetes</taxon>
        <taxon>Zoopagales</taxon>
        <taxon>Sigmoideomycetaceae</taxon>
        <taxon>Thamnocephalis</taxon>
    </lineage>
</organism>
<evidence type="ECO:0000256" key="5">
    <source>
        <dbReference type="ARBA" id="ARBA00023136"/>
    </source>
</evidence>
<dbReference type="GO" id="GO:0005525">
    <property type="term" value="F:GTP binding"/>
    <property type="evidence" value="ECO:0007669"/>
    <property type="project" value="UniProtKB-KW"/>
</dbReference>
<evidence type="ECO:0000256" key="1">
    <source>
        <dbReference type="ARBA" id="ARBA00022741"/>
    </source>
</evidence>